<protein>
    <submittedName>
        <fullName evidence="2">Uncharacterized protein</fullName>
    </submittedName>
</protein>
<keyword evidence="1" id="KW-0812">Transmembrane</keyword>
<sequence length="96" mass="11186">MWFSSATSFTHFIGAILGIGKIYSVWSTDTLEDNRRDKIILILIPKVIIKICGLIMKIFYNALANILILCLTRLVYRIDRNGKENFREYLITKLNF</sequence>
<reference evidence="2 3" key="1">
    <citation type="journal article" date="2020" name="Data Brief">
        <title>Data of de novo genome assembly of the Chlamydia psittaci strain isolated from the livestock in Volga Region, Russian Federation.</title>
        <authorList>
            <person name="Feodorova V.A."/>
            <person name="Zaitsev S.S."/>
            <person name="Khizhnyakova M.A."/>
            <person name="Saltykov Y.V."/>
            <person name="Evstifeev V.V."/>
            <person name="Khusainov F.M."/>
            <person name="Yakovlev S.I."/>
            <person name="Larionova O.S."/>
            <person name="Motin V.L."/>
        </authorList>
    </citation>
    <scope>NUCLEOTIDE SEQUENCE [LARGE SCALE GENOMIC DNA]</scope>
    <source>
        <strain evidence="2 3">Rostinovo-70</strain>
    </source>
</reference>
<dbReference type="EMBL" id="CP041038">
    <property type="protein sequence ID" value="QDE36818.1"/>
    <property type="molecule type" value="Genomic_DNA"/>
</dbReference>
<proteinExistence type="predicted"/>
<evidence type="ECO:0000313" key="3">
    <source>
        <dbReference type="Proteomes" id="UP000320536"/>
    </source>
</evidence>
<feature type="transmembrane region" description="Helical" evidence="1">
    <location>
        <begin position="6"/>
        <end position="26"/>
    </location>
</feature>
<name>A0ABX5VW40_9CHLA</name>
<evidence type="ECO:0000256" key="1">
    <source>
        <dbReference type="SAM" id="Phobius"/>
    </source>
</evidence>
<keyword evidence="1" id="KW-1133">Transmembrane helix</keyword>
<keyword evidence="3" id="KW-1185">Reference proteome</keyword>
<evidence type="ECO:0000313" key="2">
    <source>
        <dbReference type="EMBL" id="QDE36818.1"/>
    </source>
</evidence>
<gene>
    <name evidence="2" type="ORF">FI836_00495</name>
</gene>
<keyword evidence="1" id="KW-0472">Membrane</keyword>
<dbReference type="Proteomes" id="UP000320536">
    <property type="component" value="Chromosome"/>
</dbReference>
<organism evidence="2 3">
    <name type="scientific">Chlamydophila parapsittaci</name>
    <dbReference type="NCBI Taxonomy" id="344886"/>
    <lineage>
        <taxon>Bacteria</taxon>
        <taxon>Pseudomonadati</taxon>
        <taxon>Chlamydiota</taxon>
        <taxon>Chlamydiia</taxon>
        <taxon>Chlamydiales</taxon>
        <taxon>Chlamydiaceae</taxon>
        <taxon>Chlamydia/Chlamydophila group</taxon>
        <taxon>Chlamydia</taxon>
    </lineage>
</organism>
<accession>A0ABX5VW40</accession>